<evidence type="ECO:0000313" key="1">
    <source>
        <dbReference type="EMBL" id="AZA12785.1"/>
    </source>
</evidence>
<protein>
    <submittedName>
        <fullName evidence="1">Uncharacterized protein</fullName>
    </submittedName>
</protein>
<proteinExistence type="predicted"/>
<dbReference type="KEGG" id="ccho:CCHOA_01790"/>
<sequence length="134" mass="14127">MLPRTIFAHPRANTCFLQVDAVFLAENLVLRSTDPEVLGDGAAHGKLLGVGDHPTRRDGACLRINSVHGAPRWWESGSGGAAAIAAHRRAALVGGTSCDGCAIYRGERCPHPPYGVMIISFGNVSGKSHCIAKI</sequence>
<keyword evidence="2" id="KW-1185">Reference proteome</keyword>
<dbReference type="AlphaFoldDB" id="A0A3G6J3Y7"/>
<dbReference type="EMBL" id="CP033896">
    <property type="protein sequence ID" value="AZA12785.1"/>
    <property type="molecule type" value="Genomic_DNA"/>
</dbReference>
<reference evidence="1 2" key="1">
    <citation type="submission" date="2018-11" db="EMBL/GenBank/DDBJ databases">
        <authorList>
            <person name="Kleinhagauer T."/>
            <person name="Glaeser S.P."/>
            <person name="Spergser J."/>
            <person name="Ruckert C."/>
            <person name="Kaempfer P."/>
            <person name="Busse H.-J."/>
        </authorList>
    </citation>
    <scope>NUCLEOTIDE SEQUENCE [LARGE SCALE GENOMIC DNA]</scope>
    <source>
        <strain evidence="1 2">200CH</strain>
    </source>
</reference>
<dbReference type="Proteomes" id="UP000269019">
    <property type="component" value="Chromosome"/>
</dbReference>
<name>A0A3G6J3Y7_9CORY</name>
<evidence type="ECO:0000313" key="2">
    <source>
        <dbReference type="Proteomes" id="UP000269019"/>
    </source>
</evidence>
<gene>
    <name evidence="1" type="ORF">CCHOA_01790</name>
</gene>
<organism evidence="1 2">
    <name type="scientific">Corynebacterium choanae</name>
    <dbReference type="NCBI Taxonomy" id="1862358"/>
    <lineage>
        <taxon>Bacteria</taxon>
        <taxon>Bacillati</taxon>
        <taxon>Actinomycetota</taxon>
        <taxon>Actinomycetes</taxon>
        <taxon>Mycobacteriales</taxon>
        <taxon>Corynebacteriaceae</taxon>
        <taxon>Corynebacterium</taxon>
    </lineage>
</organism>
<accession>A0A3G6J3Y7</accession>